<protein>
    <recommendedName>
        <fullName evidence="3">asparagine synthase (glutamine-hydrolyzing)</fullName>
        <ecNumber evidence="3">6.3.5.4</ecNumber>
    </recommendedName>
</protein>
<dbReference type="EMBL" id="DTGZ01000140">
    <property type="protein sequence ID" value="HGV98156.1"/>
    <property type="molecule type" value="Genomic_DNA"/>
</dbReference>
<dbReference type="AlphaFoldDB" id="A0A7C4XL58"/>
<keyword evidence="8" id="KW-0028">Amino-acid biosynthesis</keyword>
<evidence type="ECO:0000256" key="1">
    <source>
        <dbReference type="ARBA" id="ARBA00005187"/>
    </source>
</evidence>
<accession>A0A7C4XL58</accession>
<comment type="caution">
    <text evidence="11">The sequence shown here is derived from an EMBL/GenBank/DDBJ whole genome shotgun (WGS) entry which is preliminary data.</text>
</comment>
<dbReference type="Gene3D" id="3.60.20.10">
    <property type="entry name" value="Glutamine Phosphoribosylpyrophosphate, subunit 1, domain 1"/>
    <property type="match status" value="1"/>
</dbReference>
<dbReference type="GO" id="GO:0005524">
    <property type="term" value="F:ATP binding"/>
    <property type="evidence" value="ECO:0007669"/>
    <property type="project" value="UniProtKB-KW"/>
</dbReference>
<dbReference type="NCBIfam" id="TIGR01536">
    <property type="entry name" value="asn_synth_AEB"/>
    <property type="match status" value="1"/>
</dbReference>
<dbReference type="SUPFAM" id="SSF52402">
    <property type="entry name" value="Adenine nucleotide alpha hydrolases-like"/>
    <property type="match status" value="1"/>
</dbReference>
<reference evidence="11" key="1">
    <citation type="journal article" date="2020" name="mSystems">
        <title>Genome- and Community-Level Interaction Insights into Carbon Utilization and Element Cycling Functions of Hydrothermarchaeota in Hydrothermal Sediment.</title>
        <authorList>
            <person name="Zhou Z."/>
            <person name="Liu Y."/>
            <person name="Xu W."/>
            <person name="Pan J."/>
            <person name="Luo Z.H."/>
            <person name="Li M."/>
        </authorList>
    </citation>
    <scope>NUCLEOTIDE SEQUENCE [LARGE SCALE GENOMIC DNA]</scope>
    <source>
        <strain evidence="11">SpSt-774</strain>
    </source>
</reference>
<keyword evidence="4 9" id="KW-0547">Nucleotide-binding</keyword>
<organism evidence="11">
    <name type="scientific">candidate division WOR-3 bacterium</name>
    <dbReference type="NCBI Taxonomy" id="2052148"/>
    <lineage>
        <taxon>Bacteria</taxon>
        <taxon>Bacteria division WOR-3</taxon>
    </lineage>
</organism>
<comment type="similarity">
    <text evidence="2">Belongs to the asparagine synthetase family.</text>
</comment>
<keyword evidence="8" id="KW-0061">Asparagine biosynthesis</keyword>
<dbReference type="InterPro" id="IPR006426">
    <property type="entry name" value="Asn_synth_AEB"/>
</dbReference>
<dbReference type="SUPFAM" id="SSF56235">
    <property type="entry name" value="N-terminal nucleophile aminohydrolases (Ntn hydrolases)"/>
    <property type="match status" value="1"/>
</dbReference>
<evidence type="ECO:0000256" key="3">
    <source>
        <dbReference type="ARBA" id="ARBA00012737"/>
    </source>
</evidence>
<keyword evidence="6 8" id="KW-0315">Glutamine amidotransferase</keyword>
<gene>
    <name evidence="11" type="primary">asnB</name>
    <name evidence="11" type="ORF">ENV60_07665</name>
</gene>
<dbReference type="GO" id="GO:0006529">
    <property type="term" value="P:asparagine biosynthetic process"/>
    <property type="evidence" value="ECO:0007669"/>
    <property type="project" value="UniProtKB-KW"/>
</dbReference>
<dbReference type="EC" id="6.3.5.4" evidence="3"/>
<evidence type="ECO:0000256" key="9">
    <source>
        <dbReference type="PIRSR" id="PIRSR001589-2"/>
    </source>
</evidence>
<dbReference type="CDD" id="cd00712">
    <property type="entry name" value="AsnB"/>
    <property type="match status" value="1"/>
</dbReference>
<dbReference type="GO" id="GO:0005829">
    <property type="term" value="C:cytosol"/>
    <property type="evidence" value="ECO:0007669"/>
    <property type="project" value="TreeGrafter"/>
</dbReference>
<evidence type="ECO:0000256" key="4">
    <source>
        <dbReference type="ARBA" id="ARBA00022741"/>
    </source>
</evidence>
<feature type="active site" description="For GATase activity" evidence="8">
    <location>
        <position position="2"/>
    </location>
</feature>
<comment type="catalytic activity">
    <reaction evidence="7">
        <text>L-aspartate + L-glutamine + ATP + H2O = L-asparagine + L-glutamate + AMP + diphosphate + H(+)</text>
        <dbReference type="Rhea" id="RHEA:12228"/>
        <dbReference type="ChEBI" id="CHEBI:15377"/>
        <dbReference type="ChEBI" id="CHEBI:15378"/>
        <dbReference type="ChEBI" id="CHEBI:29985"/>
        <dbReference type="ChEBI" id="CHEBI:29991"/>
        <dbReference type="ChEBI" id="CHEBI:30616"/>
        <dbReference type="ChEBI" id="CHEBI:33019"/>
        <dbReference type="ChEBI" id="CHEBI:58048"/>
        <dbReference type="ChEBI" id="CHEBI:58359"/>
        <dbReference type="ChEBI" id="CHEBI:456215"/>
        <dbReference type="EC" id="6.3.5.4"/>
    </reaction>
</comment>
<dbReference type="PANTHER" id="PTHR43284:SF1">
    <property type="entry name" value="ASPARAGINE SYNTHETASE"/>
    <property type="match status" value="1"/>
</dbReference>
<dbReference type="CDD" id="cd01991">
    <property type="entry name" value="Asn_synthase_B_C"/>
    <property type="match status" value="1"/>
</dbReference>
<dbReference type="Pfam" id="PF13537">
    <property type="entry name" value="GATase_7"/>
    <property type="match status" value="1"/>
</dbReference>
<dbReference type="InterPro" id="IPR051786">
    <property type="entry name" value="ASN_synthetase/amidase"/>
</dbReference>
<evidence type="ECO:0000256" key="6">
    <source>
        <dbReference type="ARBA" id="ARBA00022962"/>
    </source>
</evidence>
<dbReference type="PIRSF" id="PIRSF001589">
    <property type="entry name" value="Asn_synthetase_glu-h"/>
    <property type="match status" value="1"/>
</dbReference>
<feature type="domain" description="Glutamine amidotransferase type-2" evidence="10">
    <location>
        <begin position="2"/>
        <end position="236"/>
    </location>
</feature>
<dbReference type="InterPro" id="IPR014729">
    <property type="entry name" value="Rossmann-like_a/b/a_fold"/>
</dbReference>
<comment type="pathway">
    <text evidence="1">Amino-acid biosynthesis; L-asparagine biosynthesis; L-asparagine from L-aspartate (L-Gln route): step 1/1.</text>
</comment>
<dbReference type="InterPro" id="IPR029055">
    <property type="entry name" value="Ntn_hydrolases_N"/>
</dbReference>
<feature type="binding site" evidence="9">
    <location>
        <position position="310"/>
    </location>
    <ligand>
        <name>ATP</name>
        <dbReference type="ChEBI" id="CHEBI:30616"/>
    </ligand>
</feature>
<dbReference type="Gene3D" id="3.40.50.620">
    <property type="entry name" value="HUPs"/>
    <property type="match status" value="1"/>
</dbReference>
<evidence type="ECO:0000256" key="8">
    <source>
        <dbReference type="PIRSR" id="PIRSR001589-1"/>
    </source>
</evidence>
<evidence type="ECO:0000256" key="7">
    <source>
        <dbReference type="ARBA" id="ARBA00048741"/>
    </source>
</evidence>
<dbReference type="PROSITE" id="PS51278">
    <property type="entry name" value="GATASE_TYPE_2"/>
    <property type="match status" value="1"/>
</dbReference>
<dbReference type="PANTHER" id="PTHR43284">
    <property type="entry name" value="ASPARAGINE SYNTHETASE (GLUTAMINE-HYDROLYZING)"/>
    <property type="match status" value="1"/>
</dbReference>
<dbReference type="InterPro" id="IPR033738">
    <property type="entry name" value="AsnB_N"/>
</dbReference>
<name>A0A7C4XL58_UNCW3</name>
<evidence type="ECO:0000313" key="11">
    <source>
        <dbReference type="EMBL" id="HGV98156.1"/>
    </source>
</evidence>
<keyword evidence="11" id="KW-0436">Ligase</keyword>
<evidence type="ECO:0000259" key="10">
    <source>
        <dbReference type="PROSITE" id="PS51278"/>
    </source>
</evidence>
<dbReference type="Pfam" id="PF00733">
    <property type="entry name" value="Asn_synthase"/>
    <property type="match status" value="1"/>
</dbReference>
<evidence type="ECO:0000256" key="2">
    <source>
        <dbReference type="ARBA" id="ARBA00005752"/>
    </source>
</evidence>
<dbReference type="InterPro" id="IPR017932">
    <property type="entry name" value="GATase_2_dom"/>
</dbReference>
<feature type="binding site" evidence="9">
    <location>
        <begin position="389"/>
        <end position="390"/>
    </location>
    <ligand>
        <name>ATP</name>
        <dbReference type="ChEBI" id="CHEBI:30616"/>
    </ligand>
</feature>
<dbReference type="InterPro" id="IPR001962">
    <property type="entry name" value="Asn_synthase"/>
</dbReference>
<evidence type="ECO:0000256" key="5">
    <source>
        <dbReference type="ARBA" id="ARBA00022840"/>
    </source>
</evidence>
<dbReference type="GO" id="GO:0004066">
    <property type="term" value="F:asparagine synthase (glutamine-hydrolyzing) activity"/>
    <property type="evidence" value="ECO:0007669"/>
    <property type="project" value="UniProtKB-EC"/>
</dbReference>
<proteinExistence type="inferred from homology"/>
<feature type="binding site" evidence="9">
    <location>
        <position position="123"/>
    </location>
    <ligand>
        <name>L-glutamine</name>
        <dbReference type="ChEBI" id="CHEBI:58359"/>
    </ligand>
</feature>
<sequence length="676" mass="78442">MCGIFGIVSKEPIDQECLKRATKLMTHRGPDDFGVFINENTEQYAVYNAQKYSRSTIYDLRPTVYVGLGHTRLSIIDLSPAGHQPMCNEDGTIWITYNGEIYNSKELREILKNRGHTFKSNTDTEVIIHSYEEWGVECLHKFNGMFAFGLWDEQKKTLLLARDRLGIKPIYYTLVNNKFIFSSEIKSILQIPDVKRETDPDGLYSTLLLLWTPNEKTMLKNIFKLLPGHYLIYKKDRISIKKYWDIHITEEEDFNNNTPEKLYELLKESVKFQLISDVPLGAFLSGGLDSSAIVALMTELTDQPVTTYTIAFSKKDQSFEAMPDDSKYARLVANYFETNHREFMIKPDIVNILPQIIWHLDEPIADPAAINTYLICKSAKENGTTVLLSGMGGDEIFGGYRKYLSVRVDNFFRLLPAEFRKSLAQGILSRLSVASASKGYRLIRWAKWFARSASPNSLLSYINNSSYYRDYEIKKLFNFDSQIDYCGLFPIRQFFKFAKEIKNKNIINQMCYLDTKMYLPCLNLTYTDKASMAASVEVRPPFLDHRIVEFAFNLSAWEKIRNFAQKYILKRAMKKVLPEAIIRRPKAPFGAPLRSWIARDLNPLIEELVSEKVIKRRGYLNYEYVKKIVDENRTGKEDNALRIWAFLTLEIWFRTFIDSDGTNPISLDLPPLRKWR</sequence>
<keyword evidence="5 9" id="KW-0067">ATP-binding</keyword>